<feature type="compositionally biased region" description="Basic and acidic residues" evidence="1">
    <location>
        <begin position="377"/>
        <end position="395"/>
    </location>
</feature>
<dbReference type="Proteomes" id="UP000494206">
    <property type="component" value="Unassembled WGS sequence"/>
</dbReference>
<dbReference type="GO" id="GO:0005096">
    <property type="term" value="F:GTPase activator activity"/>
    <property type="evidence" value="ECO:0007669"/>
    <property type="project" value="TreeGrafter"/>
</dbReference>
<feature type="compositionally biased region" description="Basic and acidic residues" evidence="1">
    <location>
        <begin position="752"/>
        <end position="762"/>
    </location>
</feature>
<dbReference type="InterPro" id="IPR000664">
    <property type="entry name" value="Lethal2_giant"/>
</dbReference>
<dbReference type="EMBL" id="CADEPM010000006">
    <property type="protein sequence ID" value="CAB3408056.1"/>
    <property type="molecule type" value="Genomic_DNA"/>
</dbReference>
<organism evidence="2 3">
    <name type="scientific">Caenorhabditis bovis</name>
    <dbReference type="NCBI Taxonomy" id="2654633"/>
    <lineage>
        <taxon>Eukaryota</taxon>
        <taxon>Metazoa</taxon>
        <taxon>Ecdysozoa</taxon>
        <taxon>Nematoda</taxon>
        <taxon>Chromadorea</taxon>
        <taxon>Rhabditida</taxon>
        <taxon>Rhabditina</taxon>
        <taxon>Rhabditomorpha</taxon>
        <taxon>Rhabditoidea</taxon>
        <taxon>Rhabditidae</taxon>
        <taxon>Peloderinae</taxon>
        <taxon>Caenorhabditis</taxon>
    </lineage>
</organism>
<gene>
    <name evidence="2" type="ORF">CBOVIS_LOCUS9888</name>
</gene>
<feature type="region of interest" description="Disordered" evidence="1">
    <location>
        <begin position="119"/>
        <end position="158"/>
    </location>
</feature>
<dbReference type="GO" id="GO:0031201">
    <property type="term" value="C:SNARE complex"/>
    <property type="evidence" value="ECO:0007669"/>
    <property type="project" value="TreeGrafter"/>
</dbReference>
<dbReference type="PRINTS" id="PR00962">
    <property type="entry name" value="LETHAL2GIANT"/>
</dbReference>
<dbReference type="InterPro" id="IPR036322">
    <property type="entry name" value="WD40_repeat_dom_sf"/>
</dbReference>
<evidence type="ECO:0000313" key="3">
    <source>
        <dbReference type="Proteomes" id="UP000494206"/>
    </source>
</evidence>
<sequence length="848" mass="92451">MRHSWPISGGLGRECATGHQELVITGHKDGTVRFWQETGEHLQILYRLKTASHFERLEEMEGCDKVSHAVKDIELCLESRQLLVAGMCGQVTLFRFVKTESMNTIAVVNIPLLGNPSTSTAEFEKPPLANGPGGKEMRRQRKIVSRESTNSLDTSDSGEERIVPFKVRGAPVKRPPGLQPELACFVPWPTINKVDHVTSIALNSLYGVLAIGTASGLALVDTTQCALIYAWTTSELYGSEPTPAIQLSMQNSEGASPLESDEVFNEDVLVYNVATGQYNMQHRENGFLHTGEQPLRPKSANSSSKPSGVMGILRRNTAELAATIRDKYQNRDRNDSTDRPDAERTVTPPPTPSESITKSGRSHSVKGSFMRRFAKASTKEKRATTPTVERSKSFHSHISEEVAGYTRCAKTNKQRIEATVVRRTSTAIVQNAIGGESTAPSPSLTRQANASPSTSVHSLDRSLSSQPQEAITSLKFIHSHSKRNDQKMAPCLWVGTSAGACLALNLILPEDRFTSTVVVAPSGTVVKTKGQVLYQGFMDSQFCLMSAAAESYKDSNRESSATSPERTLNNRILTKSSLAPHYSNSVDVNEEISQILIVAAEMEVKVIALPTFSQLFVHKCDDIPLVKVNATHIRGHPVLMCISAAGQMVLLSLPSLRLLHTSPLFPHSVEIEDAICQKTSFSDHGLGVYMASPSEMEKYTVCAELAEQTSDSLGELFVPCEMPEPPKNTSFLKGVSSIFSATPRQDSADLDRILSDNSKDPKAAGAPTTMRSIGRTIPGPSMSMDRAHAGGVSAGQAAAMAIQNLNERTEKLNATVDATENLKNNAMSLSSRTGKLVEKYEKKKWYNF</sequence>
<feature type="compositionally biased region" description="Basic and acidic residues" evidence="1">
    <location>
        <begin position="324"/>
        <end position="344"/>
    </location>
</feature>
<proteinExistence type="predicted"/>
<dbReference type="PANTHER" id="PTHR10241">
    <property type="entry name" value="LETHAL 2 GIANT LARVAE PROTEIN"/>
    <property type="match status" value="1"/>
</dbReference>
<name>A0A8S1F873_9PELO</name>
<comment type="caution">
    <text evidence="2">The sequence shown here is derived from an EMBL/GenBank/DDBJ whole genome shotgun (WGS) entry which is preliminary data.</text>
</comment>
<evidence type="ECO:0000313" key="2">
    <source>
        <dbReference type="EMBL" id="CAB3408056.1"/>
    </source>
</evidence>
<keyword evidence="3" id="KW-1185">Reference proteome</keyword>
<feature type="compositionally biased region" description="Polar residues" evidence="1">
    <location>
        <begin position="438"/>
        <end position="464"/>
    </location>
</feature>
<dbReference type="GO" id="GO:0045159">
    <property type="term" value="F:myosin II binding"/>
    <property type="evidence" value="ECO:0007669"/>
    <property type="project" value="TreeGrafter"/>
</dbReference>
<dbReference type="SUPFAM" id="SSF50978">
    <property type="entry name" value="WD40 repeat-like"/>
    <property type="match status" value="1"/>
</dbReference>
<dbReference type="AlphaFoldDB" id="A0A8S1F873"/>
<dbReference type="PANTHER" id="PTHR10241:SF25">
    <property type="entry name" value="TOMOSYN, ISOFORM C"/>
    <property type="match status" value="1"/>
</dbReference>
<dbReference type="GO" id="GO:0019905">
    <property type="term" value="F:syntaxin binding"/>
    <property type="evidence" value="ECO:0007669"/>
    <property type="project" value="TreeGrafter"/>
</dbReference>
<accession>A0A8S1F873</accession>
<dbReference type="GO" id="GO:0006893">
    <property type="term" value="P:Golgi to plasma membrane transport"/>
    <property type="evidence" value="ECO:0007669"/>
    <property type="project" value="TreeGrafter"/>
</dbReference>
<dbReference type="GO" id="GO:0005886">
    <property type="term" value="C:plasma membrane"/>
    <property type="evidence" value="ECO:0007669"/>
    <property type="project" value="TreeGrafter"/>
</dbReference>
<dbReference type="OrthoDB" id="19944at2759"/>
<feature type="region of interest" description="Disordered" evidence="1">
    <location>
        <begin position="289"/>
        <end position="310"/>
    </location>
</feature>
<feature type="region of interest" description="Disordered" evidence="1">
    <location>
        <begin position="752"/>
        <end position="782"/>
    </location>
</feature>
<dbReference type="CDD" id="cd15873">
    <property type="entry name" value="R-SNARE_STXBP5_6"/>
    <property type="match status" value="1"/>
</dbReference>
<evidence type="ECO:0000256" key="1">
    <source>
        <dbReference type="SAM" id="MobiDB-lite"/>
    </source>
</evidence>
<protein>
    <submittedName>
        <fullName evidence="2">Uncharacterized protein</fullName>
    </submittedName>
</protein>
<reference evidence="2 3" key="1">
    <citation type="submission" date="2020-04" db="EMBL/GenBank/DDBJ databases">
        <authorList>
            <person name="Laetsch R D."/>
            <person name="Stevens L."/>
            <person name="Kumar S."/>
            <person name="Blaxter L. M."/>
        </authorList>
    </citation>
    <scope>NUCLEOTIDE SEQUENCE [LARGE SCALE GENOMIC DNA]</scope>
</reference>
<feature type="region of interest" description="Disordered" evidence="1">
    <location>
        <begin position="324"/>
        <end position="395"/>
    </location>
</feature>
<dbReference type="Gene3D" id="1.20.5.110">
    <property type="match status" value="1"/>
</dbReference>
<feature type="region of interest" description="Disordered" evidence="1">
    <location>
        <begin position="431"/>
        <end position="464"/>
    </location>
</feature>
<dbReference type="GO" id="GO:0006887">
    <property type="term" value="P:exocytosis"/>
    <property type="evidence" value="ECO:0007669"/>
    <property type="project" value="TreeGrafter"/>
</dbReference>
<feature type="compositionally biased region" description="Polar residues" evidence="1">
    <location>
        <begin position="146"/>
        <end position="155"/>
    </location>
</feature>